<sequence length="333" mass="36455">MRFTHSFLKHTEDRLTISIICYWVGAMLNALDDRDGLIWLDGELLPWREARLHVLSHALHMGGAVFEGMRAYGRRVFLGDVHLERLERSAALLDYRLPWSHRELSQAIDAVLWANQLTDAYIRPIAWRGADSVSIAAPQARVHVAIAAWDWPTAASQGRAEVGIRLQLANWRRPPPNTAPTASKCSGLYMIGTLARHAALAVGCDDALLLDSDGLVAETTATNLLLVSDGVLVTPLPTCFLDGITKRHVLGLARQRGLPVEERAVTLEELRAATEVLTAGTSVELQPVVALVEDKAKTEWPVGPVTQQLIADFHATVTGAKNGIAARRQNIDA</sequence>
<dbReference type="GO" id="GO:0008696">
    <property type="term" value="F:4-amino-4-deoxychorismate lyase activity"/>
    <property type="evidence" value="ECO:0007669"/>
    <property type="project" value="UniProtKB-EC"/>
</dbReference>
<dbReference type="SUPFAM" id="SSF56752">
    <property type="entry name" value="D-aminoacid aminotransferase-like PLP-dependent enzymes"/>
    <property type="match status" value="1"/>
</dbReference>
<evidence type="ECO:0000256" key="5">
    <source>
        <dbReference type="ARBA" id="ARBA00005072"/>
    </source>
</evidence>
<evidence type="ECO:0000256" key="11">
    <source>
        <dbReference type="ARBA" id="ARBA00035676"/>
    </source>
</evidence>
<gene>
    <name evidence="19" type="ORF">HALTITAN_2407</name>
</gene>
<dbReference type="AlphaFoldDB" id="L9U7M6"/>
<evidence type="ECO:0000256" key="16">
    <source>
        <dbReference type="ARBA" id="ARBA00054027"/>
    </source>
</evidence>
<dbReference type="Gene3D" id="3.20.10.10">
    <property type="entry name" value="D-amino Acid Aminotransferase, subunit A, domain 2"/>
    <property type="match status" value="1"/>
</dbReference>
<dbReference type="InterPro" id="IPR050571">
    <property type="entry name" value="Class-IV_PLP-Dep_Aminotrnsfr"/>
</dbReference>
<evidence type="ECO:0000256" key="18">
    <source>
        <dbReference type="ARBA" id="ARBA00080135"/>
    </source>
</evidence>
<dbReference type="PANTHER" id="PTHR42743:SF11">
    <property type="entry name" value="AMINODEOXYCHORISMATE LYASE"/>
    <property type="match status" value="1"/>
</dbReference>
<evidence type="ECO:0000256" key="2">
    <source>
        <dbReference type="ARBA" id="ARBA00003109"/>
    </source>
</evidence>
<evidence type="ECO:0000256" key="7">
    <source>
        <dbReference type="ARBA" id="ARBA00013053"/>
    </source>
</evidence>
<comment type="catalytic activity">
    <reaction evidence="14">
        <text>L-leucine + 2-oxoglutarate = 4-methyl-2-oxopentanoate + L-glutamate</text>
        <dbReference type="Rhea" id="RHEA:18321"/>
        <dbReference type="ChEBI" id="CHEBI:16810"/>
        <dbReference type="ChEBI" id="CHEBI:17865"/>
        <dbReference type="ChEBI" id="CHEBI:29985"/>
        <dbReference type="ChEBI" id="CHEBI:57427"/>
        <dbReference type="EC" id="2.6.1.42"/>
    </reaction>
</comment>
<dbReference type="CDD" id="cd00449">
    <property type="entry name" value="PLPDE_IV"/>
    <property type="match status" value="1"/>
</dbReference>
<organism evidence="19 20">
    <name type="scientific">Vreelandella titanicae BH1</name>
    <dbReference type="NCBI Taxonomy" id="1204738"/>
    <lineage>
        <taxon>Bacteria</taxon>
        <taxon>Pseudomonadati</taxon>
        <taxon>Pseudomonadota</taxon>
        <taxon>Gammaproteobacteria</taxon>
        <taxon>Oceanospirillales</taxon>
        <taxon>Halomonadaceae</taxon>
        <taxon>Vreelandella</taxon>
    </lineage>
</organism>
<evidence type="ECO:0000313" key="20">
    <source>
        <dbReference type="Proteomes" id="UP000011651"/>
    </source>
</evidence>
<comment type="similarity">
    <text evidence="6">Belongs to the class-IV pyridoxal-phosphate-dependent aminotransferase family.</text>
</comment>
<keyword evidence="19" id="KW-0808">Transferase</keyword>
<evidence type="ECO:0000256" key="1">
    <source>
        <dbReference type="ARBA" id="ARBA00001933"/>
    </source>
</evidence>
<evidence type="ECO:0000256" key="8">
    <source>
        <dbReference type="ARBA" id="ARBA00022898"/>
    </source>
</evidence>
<dbReference type="PATRIC" id="fig|1204738.3.peg.3652"/>
<evidence type="ECO:0000256" key="10">
    <source>
        <dbReference type="ARBA" id="ARBA00035633"/>
    </source>
</evidence>
<dbReference type="EC" id="4.1.3.38" evidence="11"/>
<evidence type="ECO:0000256" key="14">
    <source>
        <dbReference type="ARBA" id="ARBA00049229"/>
    </source>
</evidence>
<evidence type="ECO:0000256" key="12">
    <source>
        <dbReference type="ARBA" id="ARBA00048212"/>
    </source>
</evidence>
<comment type="pathway">
    <text evidence="3">Amino-acid biosynthesis; L-isoleucine biosynthesis; L-isoleucine from 2-oxobutanoate: step 4/4.</text>
</comment>
<comment type="catalytic activity">
    <reaction evidence="15">
        <text>4-amino-4-deoxychorismate = 4-aminobenzoate + pyruvate + H(+)</text>
        <dbReference type="Rhea" id="RHEA:16201"/>
        <dbReference type="ChEBI" id="CHEBI:15361"/>
        <dbReference type="ChEBI" id="CHEBI:15378"/>
        <dbReference type="ChEBI" id="CHEBI:17836"/>
        <dbReference type="ChEBI" id="CHEBI:58406"/>
        <dbReference type="EC" id="4.1.3.38"/>
    </reaction>
</comment>
<dbReference type="PANTHER" id="PTHR42743">
    <property type="entry name" value="AMINO-ACID AMINOTRANSFERASE"/>
    <property type="match status" value="1"/>
</dbReference>
<protein>
    <recommendedName>
        <fullName evidence="17">Aminodeoxychorismate lyase</fullName>
        <ecNumber evidence="7">2.6.1.42</ecNumber>
        <ecNumber evidence="11">4.1.3.38</ecNumber>
    </recommendedName>
    <alternativeName>
        <fullName evidence="18">4-amino-4-deoxychorismate lyase</fullName>
    </alternativeName>
</protein>
<dbReference type="InterPro" id="IPR001544">
    <property type="entry name" value="Aminotrans_IV"/>
</dbReference>
<comment type="caution">
    <text evidence="19">The sequence shown here is derived from an EMBL/GenBank/DDBJ whole genome shotgun (WGS) entry which is preliminary data.</text>
</comment>
<evidence type="ECO:0000256" key="15">
    <source>
        <dbReference type="ARBA" id="ARBA00049529"/>
    </source>
</evidence>
<dbReference type="Gene3D" id="3.30.470.10">
    <property type="match status" value="1"/>
</dbReference>
<accession>L9U7M6</accession>
<dbReference type="GO" id="GO:0008652">
    <property type="term" value="P:amino acid biosynthetic process"/>
    <property type="evidence" value="ECO:0007669"/>
    <property type="project" value="UniProtKB-ARBA"/>
</dbReference>
<evidence type="ECO:0000256" key="13">
    <source>
        <dbReference type="ARBA" id="ARBA00048798"/>
    </source>
</evidence>
<evidence type="ECO:0000256" key="6">
    <source>
        <dbReference type="ARBA" id="ARBA00009320"/>
    </source>
</evidence>
<evidence type="ECO:0000256" key="4">
    <source>
        <dbReference type="ARBA" id="ARBA00004931"/>
    </source>
</evidence>
<keyword evidence="9" id="KW-0289">Folate biosynthesis</keyword>
<keyword evidence="8" id="KW-0663">Pyridoxal phosphate</keyword>
<dbReference type="Proteomes" id="UP000011651">
    <property type="component" value="Unassembled WGS sequence"/>
</dbReference>
<comment type="pathway">
    <text evidence="4">Amino-acid biosynthesis; L-valine biosynthesis; L-valine from pyruvate: step 4/4.</text>
</comment>
<dbReference type="GO" id="GO:0004084">
    <property type="term" value="F:branched-chain-amino-acid transaminase activity"/>
    <property type="evidence" value="ECO:0007669"/>
    <property type="project" value="UniProtKB-EC"/>
</dbReference>
<keyword evidence="19" id="KW-0032">Aminotransferase</keyword>
<reference evidence="19 20" key="1">
    <citation type="journal article" date="2013" name="Genome Announc.">
        <title>Draft Genome of the Marine Gammaproteobacterium Halomonas titanicae.</title>
        <authorList>
            <person name="Sanchez-Porro C."/>
            <person name="de la Haba R.R."/>
            <person name="Cruz-Hernandez N."/>
            <person name="Gonzalez J.M."/>
            <person name="Reyes-Guirao C."/>
            <person name="Navarro-Sampedro L."/>
            <person name="Carballo M."/>
            <person name="Ventosa A."/>
        </authorList>
    </citation>
    <scope>NUCLEOTIDE SEQUENCE [LARGE SCALE GENOMIC DNA]</scope>
    <source>
        <strain evidence="19 20">BH1</strain>
    </source>
</reference>
<evidence type="ECO:0000256" key="9">
    <source>
        <dbReference type="ARBA" id="ARBA00022909"/>
    </source>
</evidence>
<dbReference type="Pfam" id="PF01063">
    <property type="entry name" value="Aminotran_4"/>
    <property type="match status" value="1"/>
</dbReference>
<comment type="catalytic activity">
    <reaction evidence="12">
        <text>L-valine + 2-oxoglutarate = 3-methyl-2-oxobutanoate + L-glutamate</text>
        <dbReference type="Rhea" id="RHEA:24813"/>
        <dbReference type="ChEBI" id="CHEBI:11851"/>
        <dbReference type="ChEBI" id="CHEBI:16810"/>
        <dbReference type="ChEBI" id="CHEBI:29985"/>
        <dbReference type="ChEBI" id="CHEBI:57762"/>
        <dbReference type="EC" id="2.6.1.42"/>
    </reaction>
</comment>
<comment type="pathway">
    <text evidence="10">Cofactor biosynthesis; tetrahydrofolate biosynthesis; 4-aminobenzoate from chorismate: step 2/2.</text>
</comment>
<dbReference type="FunFam" id="3.20.10.10:FF:000002">
    <property type="entry name" value="D-alanine aminotransferase"/>
    <property type="match status" value="1"/>
</dbReference>
<dbReference type="InterPro" id="IPR043132">
    <property type="entry name" value="BCAT-like_C"/>
</dbReference>
<dbReference type="InterPro" id="IPR043131">
    <property type="entry name" value="BCAT-like_N"/>
</dbReference>
<dbReference type="InterPro" id="IPR036038">
    <property type="entry name" value="Aminotransferase-like"/>
</dbReference>
<evidence type="ECO:0000313" key="19">
    <source>
        <dbReference type="EMBL" id="ELY20900.1"/>
    </source>
</evidence>
<dbReference type="GO" id="GO:0046656">
    <property type="term" value="P:folic acid biosynthetic process"/>
    <property type="evidence" value="ECO:0007669"/>
    <property type="project" value="UniProtKB-KW"/>
</dbReference>
<comment type="cofactor">
    <cofactor evidence="1">
        <name>pyridoxal 5'-phosphate</name>
        <dbReference type="ChEBI" id="CHEBI:597326"/>
    </cofactor>
</comment>
<comment type="function">
    <text evidence="16">Involved in the biosynthesis of p-aminobenzoate (PABA), a precursor of tetrahydrofolate. Converts 4-amino-4-deoxychorismate into 4-aminobenzoate (PABA) and pyruvate.</text>
</comment>
<dbReference type="EC" id="2.6.1.42" evidence="7"/>
<comment type="catalytic activity">
    <reaction evidence="13">
        <text>L-isoleucine + 2-oxoglutarate = (S)-3-methyl-2-oxopentanoate + L-glutamate</text>
        <dbReference type="Rhea" id="RHEA:24801"/>
        <dbReference type="ChEBI" id="CHEBI:16810"/>
        <dbReference type="ChEBI" id="CHEBI:29985"/>
        <dbReference type="ChEBI" id="CHEBI:35146"/>
        <dbReference type="ChEBI" id="CHEBI:58045"/>
        <dbReference type="EC" id="2.6.1.42"/>
    </reaction>
</comment>
<evidence type="ECO:0000256" key="3">
    <source>
        <dbReference type="ARBA" id="ARBA00004824"/>
    </source>
</evidence>
<dbReference type="EMBL" id="AOPO01000011">
    <property type="protein sequence ID" value="ELY20900.1"/>
    <property type="molecule type" value="Genomic_DNA"/>
</dbReference>
<comment type="pathway">
    <text evidence="5">Amino-acid biosynthesis; L-leucine biosynthesis; L-leucine from 3-methyl-2-oxobutanoate: step 4/4.</text>
</comment>
<name>L9U7M6_9GAMM</name>
<comment type="function">
    <text evidence="2">Acts on leucine, isoleucine and valine.</text>
</comment>
<proteinExistence type="inferred from homology"/>
<evidence type="ECO:0000256" key="17">
    <source>
        <dbReference type="ARBA" id="ARBA00069174"/>
    </source>
</evidence>